<organism evidence="3">
    <name type="scientific">marine sediment metagenome</name>
    <dbReference type="NCBI Taxonomy" id="412755"/>
    <lineage>
        <taxon>unclassified sequences</taxon>
        <taxon>metagenomes</taxon>
        <taxon>ecological metagenomes</taxon>
    </lineage>
</organism>
<protein>
    <recommendedName>
        <fullName evidence="4">PAS domain S-box protein</fullName>
    </recommendedName>
</protein>
<feature type="non-terminal residue" evidence="3">
    <location>
        <position position="402"/>
    </location>
</feature>
<dbReference type="PROSITE" id="PS50112">
    <property type="entry name" value="PAS"/>
    <property type="match status" value="1"/>
</dbReference>
<dbReference type="InterPro" id="IPR000700">
    <property type="entry name" value="PAS-assoc_C"/>
</dbReference>
<dbReference type="SUPFAM" id="SSF55781">
    <property type="entry name" value="GAF domain-like"/>
    <property type="match status" value="1"/>
</dbReference>
<dbReference type="CDD" id="cd00130">
    <property type="entry name" value="PAS"/>
    <property type="match status" value="1"/>
</dbReference>
<proteinExistence type="predicted"/>
<dbReference type="Gene3D" id="3.30.450.40">
    <property type="match status" value="1"/>
</dbReference>
<dbReference type="InterPro" id="IPR036097">
    <property type="entry name" value="HisK_dim/P_sf"/>
</dbReference>
<evidence type="ECO:0000259" key="1">
    <source>
        <dbReference type="PROSITE" id="PS50112"/>
    </source>
</evidence>
<sequence>LEHLNLVLRAIRNVNQLIVREKDRDRLLKSVCENLTETHGYYNAWCALLDKSEGLIATAESGLDKDFLPVVERLKRGELTSCCQKALTQSGVVVTEDPSSTCADCPLAHKYHGRSAVTMRLEHGRKVYGLLSVSVLTHLATDEEEHSLLKEVAGDIAFALHNLELEEKRKRAETALRESKEFSDSLIASMQDGLSVLDLNDVHVDVNPALCKMTGFSRKELIGVGPPHPYWPPEKYEEIEKTFEKTLKGEFGGLELTFMRKNGERFPVIVSPSWVKDEQGNVVSYFATVKDITERKQMEEQLIVTDRLASIGELASGIAHELNNPLTGVIGFAQLLLDRDVPDDVREDLKTIYSEAQRTAQVVKGLLTFAREHTPVKQLVNINSIIEKVLELRAYEQKVSNI</sequence>
<dbReference type="NCBIfam" id="TIGR00229">
    <property type="entry name" value="sensory_box"/>
    <property type="match status" value="1"/>
</dbReference>
<dbReference type="SMART" id="SM00388">
    <property type="entry name" value="HisKA"/>
    <property type="match status" value="1"/>
</dbReference>
<dbReference type="PANTHER" id="PTHR43065:SF42">
    <property type="entry name" value="TWO-COMPONENT SENSOR PPRA"/>
    <property type="match status" value="1"/>
</dbReference>
<dbReference type="SMART" id="SM00086">
    <property type="entry name" value="PAC"/>
    <property type="match status" value="1"/>
</dbReference>
<dbReference type="Pfam" id="PF13426">
    <property type="entry name" value="PAS_9"/>
    <property type="match status" value="1"/>
</dbReference>
<feature type="domain" description="PAS" evidence="1">
    <location>
        <begin position="179"/>
        <end position="250"/>
    </location>
</feature>
<feature type="non-terminal residue" evidence="3">
    <location>
        <position position="1"/>
    </location>
</feature>
<dbReference type="InterPro" id="IPR001610">
    <property type="entry name" value="PAC"/>
</dbReference>
<gene>
    <name evidence="3" type="ORF">S12H4_15475</name>
</gene>
<dbReference type="InterPro" id="IPR035965">
    <property type="entry name" value="PAS-like_dom_sf"/>
</dbReference>
<name>X1S320_9ZZZZ</name>
<reference evidence="3" key="1">
    <citation type="journal article" date="2014" name="Front. Microbiol.">
        <title>High frequency of phylogenetically diverse reductive dehalogenase-homologous genes in deep subseafloor sedimentary metagenomes.</title>
        <authorList>
            <person name="Kawai M."/>
            <person name="Futagami T."/>
            <person name="Toyoda A."/>
            <person name="Takaki Y."/>
            <person name="Nishi S."/>
            <person name="Hori S."/>
            <person name="Arai W."/>
            <person name="Tsubouchi T."/>
            <person name="Morono Y."/>
            <person name="Uchiyama I."/>
            <person name="Ito T."/>
            <person name="Fujiyama A."/>
            <person name="Inagaki F."/>
            <person name="Takami H."/>
        </authorList>
    </citation>
    <scope>NUCLEOTIDE SEQUENCE</scope>
    <source>
        <strain evidence="3">Expedition CK06-06</strain>
    </source>
</reference>
<dbReference type="CDD" id="cd00082">
    <property type="entry name" value="HisKA"/>
    <property type="match status" value="1"/>
</dbReference>
<dbReference type="Gene3D" id="3.30.450.20">
    <property type="entry name" value="PAS domain"/>
    <property type="match status" value="1"/>
</dbReference>
<dbReference type="SUPFAM" id="SSF55785">
    <property type="entry name" value="PYP-like sensor domain (PAS domain)"/>
    <property type="match status" value="1"/>
</dbReference>
<dbReference type="Pfam" id="PF00512">
    <property type="entry name" value="HisKA"/>
    <property type="match status" value="1"/>
</dbReference>
<dbReference type="AlphaFoldDB" id="X1S320"/>
<evidence type="ECO:0000259" key="2">
    <source>
        <dbReference type="PROSITE" id="PS50113"/>
    </source>
</evidence>
<dbReference type="EMBL" id="BARW01007435">
    <property type="protein sequence ID" value="GAI87427.1"/>
    <property type="molecule type" value="Genomic_DNA"/>
</dbReference>
<dbReference type="SMART" id="SM00091">
    <property type="entry name" value="PAS"/>
    <property type="match status" value="1"/>
</dbReference>
<feature type="domain" description="PAC" evidence="2">
    <location>
        <begin position="252"/>
        <end position="304"/>
    </location>
</feature>
<dbReference type="PROSITE" id="PS50113">
    <property type="entry name" value="PAC"/>
    <property type="match status" value="1"/>
</dbReference>
<accession>X1S320</accession>
<dbReference type="InterPro" id="IPR000014">
    <property type="entry name" value="PAS"/>
</dbReference>
<dbReference type="Gene3D" id="1.10.287.130">
    <property type="match status" value="1"/>
</dbReference>
<dbReference type="InterPro" id="IPR003661">
    <property type="entry name" value="HisK_dim/P_dom"/>
</dbReference>
<dbReference type="GO" id="GO:0000155">
    <property type="term" value="F:phosphorelay sensor kinase activity"/>
    <property type="evidence" value="ECO:0007669"/>
    <property type="project" value="InterPro"/>
</dbReference>
<dbReference type="Pfam" id="PF13185">
    <property type="entry name" value="GAF_2"/>
    <property type="match status" value="1"/>
</dbReference>
<dbReference type="InterPro" id="IPR029016">
    <property type="entry name" value="GAF-like_dom_sf"/>
</dbReference>
<evidence type="ECO:0000313" key="3">
    <source>
        <dbReference type="EMBL" id="GAI87427.1"/>
    </source>
</evidence>
<comment type="caution">
    <text evidence="3">The sequence shown here is derived from an EMBL/GenBank/DDBJ whole genome shotgun (WGS) entry which is preliminary data.</text>
</comment>
<evidence type="ECO:0008006" key="4">
    <source>
        <dbReference type="Google" id="ProtNLM"/>
    </source>
</evidence>
<dbReference type="SUPFAM" id="SSF47384">
    <property type="entry name" value="Homodimeric domain of signal transducing histidine kinase"/>
    <property type="match status" value="1"/>
</dbReference>
<dbReference type="InterPro" id="IPR003018">
    <property type="entry name" value="GAF"/>
</dbReference>
<dbReference type="PANTHER" id="PTHR43065">
    <property type="entry name" value="SENSOR HISTIDINE KINASE"/>
    <property type="match status" value="1"/>
</dbReference>